<dbReference type="PANTHER" id="PTHR30290">
    <property type="entry name" value="PERIPLASMIC BINDING COMPONENT OF ABC TRANSPORTER"/>
    <property type="match status" value="1"/>
</dbReference>
<evidence type="ECO:0000313" key="4">
    <source>
        <dbReference type="Proteomes" id="UP001167160"/>
    </source>
</evidence>
<dbReference type="PROSITE" id="PS51257">
    <property type="entry name" value="PROKAR_LIPOPROTEIN"/>
    <property type="match status" value="1"/>
</dbReference>
<proteinExistence type="predicted"/>
<comment type="caution">
    <text evidence="3">The sequence shown here is derived from an EMBL/GenBank/DDBJ whole genome shotgun (WGS) entry which is preliminary data.</text>
</comment>
<feature type="domain" description="Solute-binding protein family 5" evidence="2">
    <location>
        <begin position="89"/>
        <end position="460"/>
    </location>
</feature>
<evidence type="ECO:0000256" key="1">
    <source>
        <dbReference type="SAM" id="SignalP"/>
    </source>
</evidence>
<dbReference type="InterPro" id="IPR039424">
    <property type="entry name" value="SBP_5"/>
</dbReference>
<dbReference type="Gene3D" id="3.40.190.10">
    <property type="entry name" value="Periplasmic binding protein-like II"/>
    <property type="match status" value="1"/>
</dbReference>
<dbReference type="PIRSF" id="PIRSF002741">
    <property type="entry name" value="MppA"/>
    <property type="match status" value="1"/>
</dbReference>
<dbReference type="RefSeq" id="WP_251411478.1">
    <property type="nucleotide sequence ID" value="NZ_JAMQGM010000016.1"/>
</dbReference>
<dbReference type="CDD" id="cd08509">
    <property type="entry name" value="PBP2_TmCBP_oligosaccharides_like"/>
    <property type="match status" value="1"/>
</dbReference>
<name>A0ABT0X3N5_9ACTN</name>
<dbReference type="Pfam" id="PF00496">
    <property type="entry name" value="SBP_bac_5"/>
    <property type="match status" value="1"/>
</dbReference>
<dbReference type="Gene3D" id="3.90.76.10">
    <property type="entry name" value="Dipeptide-binding Protein, Domain 1"/>
    <property type="match status" value="1"/>
</dbReference>
<reference evidence="3" key="1">
    <citation type="journal article" date="2023" name="Int. J. Syst. Evol. Microbiol.">
        <title>Streptomyces meridianus sp. nov. isolated from brackish water of the Tagus estuary in Alcochete, Portugal.</title>
        <authorList>
            <person name="Santos J.D.N."/>
            <person name="Klimek D."/>
            <person name="Calusinska M."/>
            <person name="Lobo Da Cunha A."/>
            <person name="Catita J."/>
            <person name="Goncalves H."/>
            <person name="Gonzalez I."/>
            <person name="Reyes F."/>
            <person name="Lage O.M."/>
        </authorList>
    </citation>
    <scope>NUCLEOTIDE SEQUENCE</scope>
    <source>
        <strain evidence="3">MTZ3.1</strain>
    </source>
</reference>
<dbReference type="EMBL" id="JAMQGM010000016">
    <property type="protein sequence ID" value="MCM2577151.1"/>
    <property type="molecule type" value="Genomic_DNA"/>
</dbReference>
<gene>
    <name evidence="3" type="ORF">M1E25_07270</name>
</gene>
<accession>A0ABT0X3N5</accession>
<keyword evidence="4" id="KW-1185">Reference proteome</keyword>
<dbReference type="InterPro" id="IPR030678">
    <property type="entry name" value="Peptide/Ni-bd"/>
</dbReference>
<evidence type="ECO:0000259" key="2">
    <source>
        <dbReference type="Pfam" id="PF00496"/>
    </source>
</evidence>
<dbReference type="Proteomes" id="UP001167160">
    <property type="component" value="Unassembled WGS sequence"/>
</dbReference>
<evidence type="ECO:0000313" key="3">
    <source>
        <dbReference type="EMBL" id="MCM2577151.1"/>
    </source>
</evidence>
<organism evidence="3 4">
    <name type="scientific">Streptomyces meridianus</name>
    <dbReference type="NCBI Taxonomy" id="2938945"/>
    <lineage>
        <taxon>Bacteria</taxon>
        <taxon>Bacillati</taxon>
        <taxon>Actinomycetota</taxon>
        <taxon>Actinomycetes</taxon>
        <taxon>Kitasatosporales</taxon>
        <taxon>Streptomycetaceae</taxon>
        <taxon>Streptomyces</taxon>
    </lineage>
</organism>
<feature type="signal peptide" evidence="1">
    <location>
        <begin position="1"/>
        <end position="31"/>
    </location>
</feature>
<dbReference type="InterPro" id="IPR000914">
    <property type="entry name" value="SBP_5_dom"/>
</dbReference>
<dbReference type="SUPFAM" id="SSF53850">
    <property type="entry name" value="Periplasmic binding protein-like II"/>
    <property type="match status" value="1"/>
</dbReference>
<sequence>MMRRPRSTTALVAGMASLSLFLTGCTGTENADASAGSDGMINYLNFGDFGGGTAPKANYNPYLPAFKLSATDYVHERLMIVEGTKCREVPWLATSYEWTDPKTLVFDVRQGVKWNDGKPFTAEDVAFSFNLLKKHSALDSVGVWDSDLTSVKATGGNKKVTFSFDKPGATAFTRITETAIVPEHIWSKVKDPTTFTNAKNPVGTGPFTVKSLNPRRLVIERNPDYWQADKVKVKEIRFNKADAGGQVEQLKLSRGEYDQQGMFIPDIKKSYVARDPEHHKYWYAPGGSISVYMNLTEKPFDDVKFRRALTTAFDDKTVIRKAQLGYVKEASQTGLVVPGQEKWLPKGIEDQGRIAYDPKAADKALTKAGYEKDSQGRRLGKDGKPISFSFKVPGEWTDWVASADIVIKNLKSLGFEVEKETPSPDAAIEDRQTGRYDMTFGVHGGSCNMYNNFSDPLNSDRTAPIGKKAMSNEVRWKDAKTDELLADLKSATSEKDQKKAVAGLTRVMTDEVPMIPIWYGAKWFQYKTTKAVGWPNAENPYASAADPLLWMTHLKPAKD</sequence>
<protein>
    <submittedName>
        <fullName evidence="3">ABC transporter substrate-binding protein</fullName>
    </submittedName>
</protein>
<keyword evidence="1" id="KW-0732">Signal</keyword>
<feature type="chain" id="PRO_5047018128" evidence="1">
    <location>
        <begin position="32"/>
        <end position="559"/>
    </location>
</feature>
<dbReference type="Gene3D" id="3.10.105.10">
    <property type="entry name" value="Dipeptide-binding Protein, Domain 3"/>
    <property type="match status" value="1"/>
</dbReference>